<dbReference type="Proteomes" id="UP000198984">
    <property type="component" value="Unassembled WGS sequence"/>
</dbReference>
<dbReference type="OrthoDB" id="594666at2"/>
<dbReference type="AlphaFoldDB" id="A0A1H7UK24"/>
<evidence type="ECO:0000313" key="2">
    <source>
        <dbReference type="EMBL" id="SEL96998.1"/>
    </source>
</evidence>
<gene>
    <name evidence="2" type="ORF">SAMN04488505_10322</name>
</gene>
<evidence type="ECO:0000313" key="3">
    <source>
        <dbReference type="Proteomes" id="UP000198984"/>
    </source>
</evidence>
<evidence type="ECO:0000256" key="1">
    <source>
        <dbReference type="SAM" id="MobiDB-lite"/>
    </source>
</evidence>
<dbReference type="RefSeq" id="WP_089912061.1">
    <property type="nucleotide sequence ID" value="NZ_FOBB01000003.1"/>
</dbReference>
<dbReference type="EMBL" id="FOBB01000003">
    <property type="protein sequence ID" value="SEL96998.1"/>
    <property type="molecule type" value="Genomic_DNA"/>
</dbReference>
<accession>A0A1H7UK24</accession>
<sequence>MTANRIIQHIFQEPSLPQVSEAALEQMVTDYPYFTAARLLLAQKSYDRYLNLHAPAIKKAQLYSNNPHYFFQFVTGELEKSITPSVTSLIDSAFTPTTYTPADPTPLANLELPEVEAPAAIAPADETTEVPTEIVAGTGITPGVADEIETVVDEWAEEPAAGTATPAPSEFESVVDEWGKPVELDTTPPPDAVLEEEWAEEEDEIEAPPTKPSDALWATSEQQQLDILTENDDTEAPAAAPEAAAPETYAAPAAENEPAPAAAAHTPASPEEEPLKIFPFERQEGTETTLTFQPLYTDDYFAYKKLKEPEQADDLNEKGAAEMRSFTDWLREMKQGFAQKANKDWYHEQLTRSYTDTDPEVSETVEKMAMESITLNDDIVSETLAEIWARQRQYQTAIQIYQKLSLLNPNKSTYFAQKIQELQLQQMQMQSGSNKN</sequence>
<feature type="region of interest" description="Disordered" evidence="1">
    <location>
        <begin position="234"/>
        <end position="271"/>
    </location>
</feature>
<feature type="compositionally biased region" description="Low complexity" evidence="1">
    <location>
        <begin position="236"/>
        <end position="269"/>
    </location>
</feature>
<keyword evidence="3" id="KW-1185">Reference proteome</keyword>
<evidence type="ECO:0008006" key="4">
    <source>
        <dbReference type="Google" id="ProtNLM"/>
    </source>
</evidence>
<reference evidence="2 3" key="1">
    <citation type="submission" date="2016-10" db="EMBL/GenBank/DDBJ databases">
        <authorList>
            <person name="de Groot N.N."/>
        </authorList>
    </citation>
    <scope>NUCLEOTIDE SEQUENCE [LARGE SCALE GENOMIC DNA]</scope>
    <source>
        <strain evidence="2 3">DSM 21039</strain>
    </source>
</reference>
<name>A0A1H7UK24_9BACT</name>
<proteinExistence type="predicted"/>
<protein>
    <recommendedName>
        <fullName evidence="4">Tetratricopeptide repeat-containing protein</fullName>
    </recommendedName>
</protein>
<organism evidence="2 3">
    <name type="scientific">Chitinophaga rupis</name>
    <dbReference type="NCBI Taxonomy" id="573321"/>
    <lineage>
        <taxon>Bacteria</taxon>
        <taxon>Pseudomonadati</taxon>
        <taxon>Bacteroidota</taxon>
        <taxon>Chitinophagia</taxon>
        <taxon>Chitinophagales</taxon>
        <taxon>Chitinophagaceae</taxon>
        <taxon>Chitinophaga</taxon>
    </lineage>
</organism>
<dbReference type="STRING" id="573321.SAMN04488505_10322"/>